<sequence>MSTRPRANFKFPHDFPTTNQMPTLAIRRMSNFDKGEGFLKLSLTTLDELASLSEHEGLSASQKASYAEACRNGRTLSEETIRMRNRLLAQKKSFPKFLVNLFVRESSSKHFYRVSYRNYTSIKRTSDDLNRLWLGIDEILTNRGESAQGDAAVDEESLASANCRESAQGDEVVDEESLASANCGESAQGDEVVDEESLHNVLEDVLGLALNENTQGINLDVHTEQVQETRVANSGEDDEGDGSGRDPCDVVEGSHSAEGLSQDENFQDINLDVHTKQEVQEAFAIFDGLGIKFSREEDEGDDDDGSETSESQNRRL</sequence>
<dbReference type="Proteomes" id="UP000054485">
    <property type="component" value="Unassembled WGS sequence"/>
</dbReference>
<feature type="region of interest" description="Disordered" evidence="1">
    <location>
        <begin position="228"/>
        <end position="266"/>
    </location>
</feature>
<reference evidence="2 3" key="1">
    <citation type="submission" date="2014-04" db="EMBL/GenBank/DDBJ databases">
        <authorList>
            <consortium name="DOE Joint Genome Institute"/>
            <person name="Kuo A."/>
            <person name="Ruytinx J."/>
            <person name="Rineau F."/>
            <person name="Colpaert J."/>
            <person name="Kohler A."/>
            <person name="Nagy L.G."/>
            <person name="Floudas D."/>
            <person name="Copeland A."/>
            <person name="Barry K.W."/>
            <person name="Cichocki N."/>
            <person name="Veneault-Fourrey C."/>
            <person name="LaButti K."/>
            <person name="Lindquist E.A."/>
            <person name="Lipzen A."/>
            <person name="Lundell T."/>
            <person name="Morin E."/>
            <person name="Murat C."/>
            <person name="Sun H."/>
            <person name="Tunlid A."/>
            <person name="Henrissat B."/>
            <person name="Grigoriev I.V."/>
            <person name="Hibbett D.S."/>
            <person name="Martin F."/>
            <person name="Nordberg H.P."/>
            <person name="Cantor M.N."/>
            <person name="Hua S.X."/>
        </authorList>
    </citation>
    <scope>NUCLEOTIDE SEQUENCE [LARGE SCALE GENOMIC DNA]</scope>
    <source>
        <strain evidence="2 3">UH-Slu-Lm8-n1</strain>
    </source>
</reference>
<reference evidence="3" key="2">
    <citation type="submission" date="2015-01" db="EMBL/GenBank/DDBJ databases">
        <title>Evolutionary Origins and Diversification of the Mycorrhizal Mutualists.</title>
        <authorList>
            <consortium name="DOE Joint Genome Institute"/>
            <consortium name="Mycorrhizal Genomics Consortium"/>
            <person name="Kohler A."/>
            <person name="Kuo A."/>
            <person name="Nagy L.G."/>
            <person name="Floudas D."/>
            <person name="Copeland A."/>
            <person name="Barry K.W."/>
            <person name="Cichocki N."/>
            <person name="Veneault-Fourrey C."/>
            <person name="LaButti K."/>
            <person name="Lindquist E.A."/>
            <person name="Lipzen A."/>
            <person name="Lundell T."/>
            <person name="Morin E."/>
            <person name="Murat C."/>
            <person name="Riley R."/>
            <person name="Ohm R."/>
            <person name="Sun H."/>
            <person name="Tunlid A."/>
            <person name="Henrissat B."/>
            <person name="Grigoriev I.V."/>
            <person name="Hibbett D.S."/>
            <person name="Martin F."/>
        </authorList>
    </citation>
    <scope>NUCLEOTIDE SEQUENCE [LARGE SCALE GENOMIC DNA]</scope>
    <source>
        <strain evidence="3">UH-Slu-Lm8-n1</strain>
    </source>
</reference>
<proteinExistence type="predicted"/>
<keyword evidence="3" id="KW-1185">Reference proteome</keyword>
<dbReference type="InParanoid" id="A0A0D0AYW7"/>
<name>A0A0D0AYW7_9AGAM</name>
<evidence type="ECO:0000313" key="2">
    <source>
        <dbReference type="EMBL" id="KIK37023.1"/>
    </source>
</evidence>
<evidence type="ECO:0000256" key="1">
    <source>
        <dbReference type="SAM" id="MobiDB-lite"/>
    </source>
</evidence>
<dbReference type="HOGENOM" id="CLU_880467_0_0_1"/>
<organism evidence="2 3">
    <name type="scientific">Suillus luteus UH-Slu-Lm8-n1</name>
    <dbReference type="NCBI Taxonomy" id="930992"/>
    <lineage>
        <taxon>Eukaryota</taxon>
        <taxon>Fungi</taxon>
        <taxon>Dikarya</taxon>
        <taxon>Basidiomycota</taxon>
        <taxon>Agaricomycotina</taxon>
        <taxon>Agaricomycetes</taxon>
        <taxon>Agaricomycetidae</taxon>
        <taxon>Boletales</taxon>
        <taxon>Suillineae</taxon>
        <taxon>Suillaceae</taxon>
        <taxon>Suillus</taxon>
    </lineage>
</organism>
<dbReference type="OrthoDB" id="2689870at2759"/>
<dbReference type="EMBL" id="KN835480">
    <property type="protein sequence ID" value="KIK37023.1"/>
    <property type="molecule type" value="Genomic_DNA"/>
</dbReference>
<accession>A0A0D0AYW7</accession>
<dbReference type="AlphaFoldDB" id="A0A0D0AYW7"/>
<feature type="region of interest" description="Disordered" evidence="1">
    <location>
        <begin position="293"/>
        <end position="316"/>
    </location>
</feature>
<feature type="compositionally biased region" description="Acidic residues" evidence="1">
    <location>
        <begin position="296"/>
        <end position="307"/>
    </location>
</feature>
<protein>
    <submittedName>
        <fullName evidence="2">Uncharacterized protein</fullName>
    </submittedName>
</protein>
<gene>
    <name evidence="2" type="ORF">CY34DRAFT_479909</name>
</gene>
<evidence type="ECO:0000313" key="3">
    <source>
        <dbReference type="Proteomes" id="UP000054485"/>
    </source>
</evidence>